<protein>
    <submittedName>
        <fullName evidence="2">Uncharacterized protein</fullName>
    </submittedName>
</protein>
<gene>
    <name evidence="2" type="ORF">THAOC_15241</name>
</gene>
<dbReference type="PRINTS" id="PR01217">
    <property type="entry name" value="PRICHEXTENSN"/>
</dbReference>
<feature type="compositionally biased region" description="Low complexity" evidence="1">
    <location>
        <begin position="641"/>
        <end position="707"/>
    </location>
</feature>
<organism evidence="2 3">
    <name type="scientific">Thalassiosira oceanica</name>
    <name type="common">Marine diatom</name>
    <dbReference type="NCBI Taxonomy" id="159749"/>
    <lineage>
        <taxon>Eukaryota</taxon>
        <taxon>Sar</taxon>
        <taxon>Stramenopiles</taxon>
        <taxon>Ochrophyta</taxon>
        <taxon>Bacillariophyta</taxon>
        <taxon>Coscinodiscophyceae</taxon>
        <taxon>Thalassiosirophycidae</taxon>
        <taxon>Thalassiosirales</taxon>
        <taxon>Thalassiosiraceae</taxon>
        <taxon>Thalassiosira</taxon>
    </lineage>
</organism>
<feature type="region of interest" description="Disordered" evidence="1">
    <location>
        <begin position="641"/>
        <end position="710"/>
    </location>
</feature>
<evidence type="ECO:0000256" key="1">
    <source>
        <dbReference type="SAM" id="MobiDB-lite"/>
    </source>
</evidence>
<feature type="compositionally biased region" description="Low complexity" evidence="1">
    <location>
        <begin position="52"/>
        <end position="67"/>
    </location>
</feature>
<sequence length="1515" mass="163346">MGGDTTRQDGTKARGNGSVFDPSSSVDRQCLGRGGGGGMSDLLTVAGGEAGAGPSAGRTSTSASRAAAEPELREPLDGELEQQGEDGRRGQKNLYTPKAPSPFPHPPGPPSVVVVFFCQLTNVISFIQRSTVSSEGELAVSGPIPGVSRRLLSSRRLSNELCTAWVAALENVFSNNIANGFNGTDQQLISFKITSIDCETGTRGNFTELYELVSETFQSCTIGDEGCSETGKDDTEILNNTLSSVKDAVDNSISGSFNDEFSTAFSAVASEAGINDSDIADVQAAIAASEPPVNLFNLTQDAQIETTVITKSPTTSPTSSPTTSPTSSPTNSPTLSVSYEQCANLETQYAKDIHLPIKPTTKSPSVSPTPAPTLSPLKEGETRSPTQSPTTQAPTTSSPTTQSPTQSPSTESPTTSPTTQAPVTQSPTQAPTTSSPTTQSPTQSPTTQAPTTSSPTTQSPTQSPSTESPTTSPTTQAPVTQSPTQAPTTSSPTTQSPTQSPTTQAPTTSSPTTQSPTQSPSTESPTTSAPTVHPFTGYEQVGGTGAGECADKDGGLFSYAQYNENASAEDCSVKCSGLATSAQVGLGVTSSACRCYFDGSAPDDEGQTFTSVDGSGTGPVAGVNNESGENWQCYRRIAAGTVEPTTKPTEVPTAPVTQSPTQAPTTSSPTTQSLTRSLTTQALSTLSPTTQSPTQSPSTKSTQAPTTLSLLSCPSVGSPMTILQPGPKLVNVSSSGSFCGIFRRTQAGDLIPLARSYNGNGWEPSAGPFALSFGEILGSASSVGTESRMLTSSSSYVVLPELVDPNESYVILSKDGSSSDRRDIASWLEMITFGQKMDEIDLLDDGSWGSIARARFLRAQMNTALSPATSHREYYRRRANSKYIDSSQVARSDHPCSPNSKWRRYSGYTQFVPRVYFNFTSDQLVDIDSDLFLSPLKRGMERLLVNGTDDPICDNIAPFVGLDDPPIFAQLMDDDDVWLQWVPTIMMEDNGPSINDKDQLTSNVLQDGGGRTVIETGKKTLCVSVLACTSAQNDIVTGGIIICGSESEVGNDPSMREVFNVLSDVESADFGLGTSSQRSIVFYDAALSAKDQLRQRVAWALAQILTVVPINIDDSLDRTEIYLKFYDIFVKHAFGSYLNILREISYSPLVAEHLSFLNSKSHAYIYRTEDGRIARADELTSYLSVGLFVLNDDGTVVTDSQGLPKEIYTNADIEEFAKVWTGFLRNDVRGNYEEMRQFANYNRIDPLRLDEFWRDPFPKSNLDQGYIGDGGSYPLCEFLPDKPHLKAGAKFRLIGGSSLPLYMNDADQYANDEANGVNRVVITASSGLYDHLKSTNGVYKLSVTLESDVSCPPNSDEVECKVEVLRVVRIDDVYYEYVERACVQLSFYEGKLVQPRNSEFKGKFCANKELTVAREACCVQENFRQVWTNAVLAQNITHFYDGERMKWSTAKERCIEYGRDLCFWNRADFQPQTRNADDARIDQWKHNYQWTSEDCSINLKIRPEDGYVALVHNVT</sequence>
<feature type="compositionally biased region" description="Basic and acidic residues" evidence="1">
    <location>
        <begin position="1"/>
        <end position="12"/>
    </location>
</feature>
<dbReference type="InterPro" id="IPR014917">
    <property type="entry name" value="DUF1800"/>
</dbReference>
<feature type="region of interest" description="Disordered" evidence="1">
    <location>
        <begin position="1"/>
        <end position="106"/>
    </location>
</feature>
<feature type="region of interest" description="Disordered" evidence="1">
    <location>
        <begin position="357"/>
        <end position="540"/>
    </location>
</feature>
<proteinExistence type="predicted"/>
<dbReference type="Proteomes" id="UP000266841">
    <property type="component" value="Unassembled WGS sequence"/>
</dbReference>
<name>K0SSS2_THAOC</name>
<feature type="non-terminal residue" evidence="2">
    <location>
        <position position="1515"/>
    </location>
</feature>
<reference evidence="2 3" key="1">
    <citation type="journal article" date="2012" name="Genome Biol.">
        <title>Genome and low-iron response of an oceanic diatom adapted to chronic iron limitation.</title>
        <authorList>
            <person name="Lommer M."/>
            <person name="Specht M."/>
            <person name="Roy A.S."/>
            <person name="Kraemer L."/>
            <person name="Andreson R."/>
            <person name="Gutowska M.A."/>
            <person name="Wolf J."/>
            <person name="Bergner S.V."/>
            <person name="Schilhabel M.B."/>
            <person name="Klostermeier U.C."/>
            <person name="Beiko R.G."/>
            <person name="Rosenstiel P."/>
            <person name="Hippler M."/>
            <person name="Laroche J."/>
        </authorList>
    </citation>
    <scope>NUCLEOTIDE SEQUENCE [LARGE SCALE GENOMIC DNA]</scope>
    <source>
        <strain evidence="2 3">CCMP1005</strain>
    </source>
</reference>
<evidence type="ECO:0000313" key="3">
    <source>
        <dbReference type="Proteomes" id="UP000266841"/>
    </source>
</evidence>
<comment type="caution">
    <text evidence="2">The sequence shown here is derived from an EMBL/GenBank/DDBJ whole genome shotgun (WGS) entry which is preliminary data.</text>
</comment>
<dbReference type="Pfam" id="PF08811">
    <property type="entry name" value="DUF1800"/>
    <property type="match status" value="1"/>
</dbReference>
<feature type="compositionally biased region" description="Low complexity" evidence="1">
    <location>
        <begin position="384"/>
        <end position="531"/>
    </location>
</feature>
<evidence type="ECO:0000313" key="2">
    <source>
        <dbReference type="EMBL" id="EJK64061.1"/>
    </source>
</evidence>
<feature type="region of interest" description="Disordered" evidence="1">
    <location>
        <begin position="604"/>
        <end position="627"/>
    </location>
</feature>
<feature type="region of interest" description="Disordered" evidence="1">
    <location>
        <begin position="308"/>
        <end position="335"/>
    </location>
</feature>
<feature type="compositionally biased region" description="Low complexity" evidence="1">
    <location>
        <begin position="357"/>
        <end position="366"/>
    </location>
</feature>
<accession>K0SSS2</accession>
<dbReference type="EMBL" id="AGNL01017689">
    <property type="protein sequence ID" value="EJK64061.1"/>
    <property type="molecule type" value="Genomic_DNA"/>
</dbReference>
<keyword evidence="3" id="KW-1185">Reference proteome</keyword>